<dbReference type="InterPro" id="IPR044140">
    <property type="entry name" value="ProRS_anticodon_short"/>
</dbReference>
<dbReference type="InterPro" id="IPR002316">
    <property type="entry name" value="Pro-tRNA-ligase_IIa"/>
</dbReference>
<reference evidence="13 14" key="1">
    <citation type="journal article" date="2019" name="Syst. Appl. Microbiol.">
        <title>Oenococcus sicerae sp. nov., isolated from French cider.</title>
        <authorList>
            <person name="Cousin F.J."/>
            <person name="Le Guellec R."/>
            <person name="Chagnot C."/>
            <person name="Goux D."/>
            <person name="Dalmasso M."/>
            <person name="Laplace J.M."/>
            <person name="Cretenet M."/>
        </authorList>
    </citation>
    <scope>NUCLEOTIDE SEQUENCE [LARGE SCALE GENOMIC DNA]</scope>
    <source>
        <strain evidence="13 14">UCMA 15228</strain>
    </source>
</reference>
<keyword evidence="7 10" id="KW-0648">Protein biosynthesis</keyword>
<dbReference type="PRINTS" id="PR01046">
    <property type="entry name" value="TRNASYNTHPRO"/>
</dbReference>
<dbReference type="Pfam" id="PF03129">
    <property type="entry name" value="HGTP_anticodon"/>
    <property type="match status" value="1"/>
</dbReference>
<keyword evidence="8 10" id="KW-0030">Aminoacyl-tRNA synthetase</keyword>
<evidence type="ECO:0000256" key="9">
    <source>
        <dbReference type="ARBA" id="ARBA00047671"/>
    </source>
</evidence>
<keyword evidence="5 10" id="KW-0547">Nucleotide-binding</keyword>
<dbReference type="FunFam" id="3.40.50.800:FF:000011">
    <property type="entry name" value="Proline--tRNA ligase"/>
    <property type="match status" value="1"/>
</dbReference>
<dbReference type="InterPro" id="IPR036621">
    <property type="entry name" value="Anticodon-bd_dom_sf"/>
</dbReference>
<dbReference type="InterPro" id="IPR036754">
    <property type="entry name" value="YbaK/aa-tRNA-synt-asso_dom_sf"/>
</dbReference>
<gene>
    <name evidence="10" type="primary">proS</name>
    <name evidence="13" type="ORF">DLJ48_07735</name>
    <name evidence="12" type="ORF">EVC35_01740</name>
</gene>
<dbReference type="InterPro" id="IPR023717">
    <property type="entry name" value="Pro-tRNA-Synthase_IIa_type1"/>
</dbReference>
<reference evidence="13" key="3">
    <citation type="submission" date="2020-01" db="EMBL/GenBank/DDBJ databases">
        <authorList>
            <person name="Cousin F.J."/>
            <person name="Le Guellec R."/>
            <person name="Cretenet M."/>
        </authorList>
    </citation>
    <scope>NUCLEOTIDE SEQUENCE</scope>
    <source>
        <strain evidence="13">UCMA 15228</strain>
    </source>
</reference>
<evidence type="ECO:0000256" key="2">
    <source>
        <dbReference type="ARBA" id="ARBA00011738"/>
    </source>
</evidence>
<dbReference type="Pfam" id="PF04073">
    <property type="entry name" value="tRNA_edit"/>
    <property type="match status" value="1"/>
</dbReference>
<dbReference type="GO" id="GO:0006433">
    <property type="term" value="P:prolyl-tRNA aminoacylation"/>
    <property type="evidence" value="ECO:0007669"/>
    <property type="project" value="UniProtKB-UniRule"/>
</dbReference>
<dbReference type="Proteomes" id="UP001167919">
    <property type="component" value="Unassembled WGS sequence"/>
</dbReference>
<accession>A0AAJ1R9Z5</accession>
<dbReference type="CDD" id="cd00861">
    <property type="entry name" value="ProRS_anticodon_short"/>
    <property type="match status" value="1"/>
</dbReference>
<dbReference type="GO" id="GO:0004827">
    <property type="term" value="F:proline-tRNA ligase activity"/>
    <property type="evidence" value="ECO:0007669"/>
    <property type="project" value="UniProtKB-UniRule"/>
</dbReference>
<dbReference type="GO" id="GO:0140096">
    <property type="term" value="F:catalytic activity, acting on a protein"/>
    <property type="evidence" value="ECO:0007669"/>
    <property type="project" value="UniProtKB-ARBA"/>
</dbReference>
<evidence type="ECO:0000313" key="15">
    <source>
        <dbReference type="Proteomes" id="UP001167919"/>
    </source>
</evidence>
<dbReference type="GO" id="GO:0005829">
    <property type="term" value="C:cytosol"/>
    <property type="evidence" value="ECO:0007669"/>
    <property type="project" value="TreeGrafter"/>
</dbReference>
<dbReference type="SUPFAM" id="SSF52954">
    <property type="entry name" value="Class II aaRS ABD-related"/>
    <property type="match status" value="1"/>
</dbReference>
<dbReference type="CDD" id="cd04334">
    <property type="entry name" value="ProRS-INS"/>
    <property type="match status" value="1"/>
</dbReference>
<dbReference type="GO" id="GO:0002161">
    <property type="term" value="F:aminoacyl-tRNA deacylase activity"/>
    <property type="evidence" value="ECO:0007669"/>
    <property type="project" value="InterPro"/>
</dbReference>
<dbReference type="AlphaFoldDB" id="A0AAJ1R9Z5"/>
<dbReference type="Gene3D" id="3.40.50.800">
    <property type="entry name" value="Anticodon-binding domain"/>
    <property type="match status" value="1"/>
</dbReference>
<comment type="similarity">
    <text evidence="10">Belongs to the class-II aminoacyl-tRNA synthetase family. ProS type 1 subfamily.</text>
</comment>
<evidence type="ECO:0000259" key="11">
    <source>
        <dbReference type="PROSITE" id="PS50862"/>
    </source>
</evidence>
<evidence type="ECO:0000256" key="3">
    <source>
        <dbReference type="ARBA" id="ARBA00022490"/>
    </source>
</evidence>
<evidence type="ECO:0000256" key="7">
    <source>
        <dbReference type="ARBA" id="ARBA00022917"/>
    </source>
</evidence>
<dbReference type="HAMAP" id="MF_01569">
    <property type="entry name" value="Pro_tRNA_synth_type1"/>
    <property type="match status" value="1"/>
</dbReference>
<comment type="subcellular location">
    <subcellularLocation>
        <location evidence="1 10">Cytoplasm</location>
    </subcellularLocation>
</comment>
<sequence>MKQSKLFIPTEKEVPAEAQVKSHIFMLRGGFVRQVAGGIYAYLPLADRIINKIETIIRQEMAEISANEMLMPEIIPAELWKESGRFYTYGPQMYQLKDRHDRDFIMAPTHEETFTRIISDEIKSYKKLPLIVYQIQQKFRDELRPKNGLLRGREFIMKDAYSFSADSKGLDDAYDAMESAYKKIFDRVGLNFREIIADAGAMGGKASAEFQAIAATGEDIIAYSDQGNYAANIEMAEEFFEKKVPVETAEKMVLVDTPNTKTAQDDADYLKVALHKIAKCIVFKADNQLVTVLLPGDYEVNETKVKNFLHADKLIEADALTVFDRFSAHFGSLGPIGLDQDKIKILADRTLENESNWFVGANQDGKHFANFNLDRDLSNFEIGDFLTAKEGAVSPDGQGKLVFTKGIEIGHIFKLGTFYSSKMGGQIQNEKGKLTDIIMGSYGIGISRLLSAIAEQSNDENGFIWPKSVAPFDIHLITMNTKDQLQNELTEEIETKLKTAGFDVLVDDRKERPGVKFADSDLIGIPLRIVVGRSAAERKLEMKARNESETTDISADDVVSYAKDKFNELK</sequence>
<keyword evidence="14" id="KW-1185">Reference proteome</keyword>
<dbReference type="EC" id="6.1.1.15" evidence="10"/>
<dbReference type="PROSITE" id="PS50862">
    <property type="entry name" value="AA_TRNA_LIGASE_II"/>
    <property type="match status" value="1"/>
</dbReference>
<dbReference type="SUPFAM" id="SSF55681">
    <property type="entry name" value="Class II aaRS and biotin synthetases"/>
    <property type="match status" value="1"/>
</dbReference>
<evidence type="ECO:0000256" key="8">
    <source>
        <dbReference type="ARBA" id="ARBA00023146"/>
    </source>
</evidence>
<organism evidence="12 15">
    <name type="scientific">Oenococcus sicerae</name>
    <dbReference type="NCBI Taxonomy" id="2203724"/>
    <lineage>
        <taxon>Bacteria</taxon>
        <taxon>Bacillati</taxon>
        <taxon>Bacillota</taxon>
        <taxon>Bacilli</taxon>
        <taxon>Lactobacillales</taxon>
        <taxon>Lactobacillaceae</taxon>
        <taxon>Oenococcus</taxon>
    </lineage>
</organism>
<comment type="catalytic activity">
    <reaction evidence="9 10">
        <text>tRNA(Pro) + L-proline + ATP = L-prolyl-tRNA(Pro) + AMP + diphosphate</text>
        <dbReference type="Rhea" id="RHEA:14305"/>
        <dbReference type="Rhea" id="RHEA-COMP:9700"/>
        <dbReference type="Rhea" id="RHEA-COMP:9702"/>
        <dbReference type="ChEBI" id="CHEBI:30616"/>
        <dbReference type="ChEBI" id="CHEBI:33019"/>
        <dbReference type="ChEBI" id="CHEBI:60039"/>
        <dbReference type="ChEBI" id="CHEBI:78442"/>
        <dbReference type="ChEBI" id="CHEBI:78532"/>
        <dbReference type="ChEBI" id="CHEBI:456215"/>
        <dbReference type="EC" id="6.1.1.15"/>
    </reaction>
</comment>
<proteinExistence type="inferred from homology"/>
<dbReference type="EMBL" id="SDWY01000001">
    <property type="protein sequence ID" value="MDN6899728.1"/>
    <property type="molecule type" value="Genomic_DNA"/>
</dbReference>
<dbReference type="PANTHER" id="PTHR42753">
    <property type="entry name" value="MITOCHONDRIAL RIBOSOME PROTEIN L39/PROLYL-TRNA LIGASE FAMILY MEMBER"/>
    <property type="match status" value="1"/>
</dbReference>
<evidence type="ECO:0000313" key="13">
    <source>
        <dbReference type="EMBL" id="QAS70418.1"/>
    </source>
</evidence>
<keyword evidence="4 10" id="KW-0436">Ligase</keyword>
<dbReference type="SUPFAM" id="SSF55826">
    <property type="entry name" value="YbaK/ProRS associated domain"/>
    <property type="match status" value="1"/>
</dbReference>
<evidence type="ECO:0000256" key="4">
    <source>
        <dbReference type="ARBA" id="ARBA00022598"/>
    </source>
</evidence>
<dbReference type="InterPro" id="IPR004500">
    <property type="entry name" value="Pro-tRNA-synth_IIa_bac-type"/>
</dbReference>
<dbReference type="PANTHER" id="PTHR42753:SF2">
    <property type="entry name" value="PROLINE--TRNA LIGASE"/>
    <property type="match status" value="1"/>
</dbReference>
<dbReference type="InterPro" id="IPR006195">
    <property type="entry name" value="aa-tRNA-synth_II"/>
</dbReference>
<comment type="domain">
    <text evidence="10">Consists of three domains: the N-terminal catalytic domain, the editing domain and the C-terminal anticodon-binding domain.</text>
</comment>
<dbReference type="InterPro" id="IPR004154">
    <property type="entry name" value="Anticodon-bd"/>
</dbReference>
<dbReference type="EMBL" id="CP029684">
    <property type="protein sequence ID" value="QAS70418.1"/>
    <property type="molecule type" value="Genomic_DNA"/>
</dbReference>
<keyword evidence="6 10" id="KW-0067">ATP-binding</keyword>
<evidence type="ECO:0000256" key="10">
    <source>
        <dbReference type="HAMAP-Rule" id="MF_01569"/>
    </source>
</evidence>
<dbReference type="RefSeq" id="WP_128686885.1">
    <property type="nucleotide sequence ID" value="NZ_CP029684.2"/>
</dbReference>
<dbReference type="NCBIfam" id="NF006625">
    <property type="entry name" value="PRK09194.1"/>
    <property type="match status" value="1"/>
</dbReference>
<name>A0AAJ1R9Z5_9LACO</name>
<dbReference type="InterPro" id="IPR050062">
    <property type="entry name" value="Pro-tRNA_synthetase"/>
</dbReference>
<evidence type="ECO:0000313" key="12">
    <source>
        <dbReference type="EMBL" id="MDN6899728.1"/>
    </source>
</evidence>
<comment type="subunit">
    <text evidence="2 10">Homodimer.</text>
</comment>
<dbReference type="Proteomes" id="UP000286907">
    <property type="component" value="Chromosome"/>
</dbReference>
<dbReference type="GO" id="GO:0005524">
    <property type="term" value="F:ATP binding"/>
    <property type="evidence" value="ECO:0007669"/>
    <property type="project" value="UniProtKB-UniRule"/>
</dbReference>
<feature type="domain" description="Aminoacyl-transfer RNA synthetases class-II family profile" evidence="11">
    <location>
        <begin position="48"/>
        <end position="466"/>
    </location>
</feature>
<comment type="function">
    <text evidence="10">Catalyzes the attachment of proline to tRNA(Pro) in a two-step reaction: proline is first activated by ATP to form Pro-AMP and then transferred to the acceptor end of tRNA(Pro). As ProRS can inadvertently accommodate and process non-cognate amino acids such as alanine and cysteine, to avoid such errors it has two additional distinct editing activities against alanine. One activity is designated as 'pretransfer' editing and involves the tRNA(Pro)-independent hydrolysis of activated Ala-AMP. The other activity is designated 'posttransfer' editing and involves deacylation of mischarged Ala-tRNA(Pro). The misacylated Cys-tRNA(Pro) is not edited by ProRS.</text>
</comment>
<protein>
    <recommendedName>
        <fullName evidence="10">Proline--tRNA ligase</fullName>
        <ecNumber evidence="10">6.1.1.15</ecNumber>
    </recommendedName>
    <alternativeName>
        <fullName evidence="10">Prolyl-tRNA synthetase</fullName>
        <shortName evidence="10">ProRS</shortName>
    </alternativeName>
</protein>
<dbReference type="Gene3D" id="3.30.930.10">
    <property type="entry name" value="Bira Bifunctional Protein, Domain 2"/>
    <property type="match status" value="2"/>
</dbReference>
<dbReference type="InterPro" id="IPR033730">
    <property type="entry name" value="ProRS_core_prok"/>
</dbReference>
<dbReference type="CDD" id="cd00779">
    <property type="entry name" value="ProRS_core_prok"/>
    <property type="match status" value="1"/>
</dbReference>
<evidence type="ECO:0000256" key="6">
    <source>
        <dbReference type="ARBA" id="ARBA00022840"/>
    </source>
</evidence>
<evidence type="ECO:0000256" key="1">
    <source>
        <dbReference type="ARBA" id="ARBA00004496"/>
    </source>
</evidence>
<reference evidence="12" key="2">
    <citation type="submission" date="2019-01" db="EMBL/GenBank/DDBJ databases">
        <title>Oenococcus sicerae UCMA17102.</title>
        <authorList>
            <person name="Cousin F.J."/>
            <person name="Le Guellec R."/>
            <person name="Cretenet M."/>
        </authorList>
    </citation>
    <scope>NUCLEOTIDE SEQUENCE</scope>
    <source>
        <strain evidence="12">UCMA17102</strain>
    </source>
</reference>
<dbReference type="InterPro" id="IPR045864">
    <property type="entry name" value="aa-tRNA-synth_II/BPL/LPL"/>
</dbReference>
<dbReference type="InterPro" id="IPR007214">
    <property type="entry name" value="YbaK/aa-tRNA-synth-assoc-dom"/>
</dbReference>
<keyword evidence="3 10" id="KW-0963">Cytoplasm</keyword>
<evidence type="ECO:0000313" key="14">
    <source>
        <dbReference type="Proteomes" id="UP000286907"/>
    </source>
</evidence>
<dbReference type="InterPro" id="IPR002314">
    <property type="entry name" value="aa-tRNA-synt_IIb"/>
</dbReference>
<dbReference type="NCBIfam" id="TIGR00409">
    <property type="entry name" value="proS_fam_II"/>
    <property type="match status" value="1"/>
</dbReference>
<dbReference type="GO" id="GO:0016740">
    <property type="term" value="F:transferase activity"/>
    <property type="evidence" value="ECO:0007669"/>
    <property type="project" value="UniProtKB-ARBA"/>
</dbReference>
<evidence type="ECO:0000256" key="5">
    <source>
        <dbReference type="ARBA" id="ARBA00022741"/>
    </source>
</evidence>
<dbReference type="Pfam" id="PF00587">
    <property type="entry name" value="tRNA-synt_2b"/>
    <property type="match status" value="1"/>
</dbReference>